<dbReference type="PANTHER" id="PTHR11839">
    <property type="entry name" value="UDP/ADP-SUGAR PYROPHOSPHATASE"/>
    <property type="match status" value="1"/>
</dbReference>
<dbReference type="Pfam" id="PF00293">
    <property type="entry name" value="NUDIX"/>
    <property type="match status" value="1"/>
</dbReference>
<evidence type="ECO:0000313" key="4">
    <source>
        <dbReference type="EMBL" id="HJB06703.1"/>
    </source>
</evidence>
<name>A0A9D2L651_9FIRM</name>
<feature type="domain" description="Nudix hydrolase" evidence="3">
    <location>
        <begin position="51"/>
        <end position="181"/>
    </location>
</feature>
<evidence type="ECO:0000256" key="1">
    <source>
        <dbReference type="ARBA" id="ARBA00001946"/>
    </source>
</evidence>
<dbReference type="Proteomes" id="UP000886804">
    <property type="component" value="Unassembled WGS sequence"/>
</dbReference>
<accession>A0A9D2L651</accession>
<dbReference type="AlphaFoldDB" id="A0A9D2L651"/>
<organism evidence="4 5">
    <name type="scientific">Candidatus Enterocloster faecavium</name>
    <dbReference type="NCBI Taxonomy" id="2838560"/>
    <lineage>
        <taxon>Bacteria</taxon>
        <taxon>Bacillati</taxon>
        <taxon>Bacillota</taxon>
        <taxon>Clostridia</taxon>
        <taxon>Lachnospirales</taxon>
        <taxon>Lachnospiraceae</taxon>
        <taxon>Enterocloster</taxon>
    </lineage>
</organism>
<dbReference type="PANTHER" id="PTHR11839:SF18">
    <property type="entry name" value="NUDIX HYDROLASE DOMAIN-CONTAINING PROTEIN"/>
    <property type="match status" value="1"/>
</dbReference>
<evidence type="ECO:0000313" key="5">
    <source>
        <dbReference type="Proteomes" id="UP000886804"/>
    </source>
</evidence>
<proteinExistence type="predicted"/>
<dbReference type="GO" id="GO:0019693">
    <property type="term" value="P:ribose phosphate metabolic process"/>
    <property type="evidence" value="ECO:0007669"/>
    <property type="project" value="TreeGrafter"/>
</dbReference>
<sequence length="203" mass="23392">MNGNQEKKDDQSQEQLPVVRLDRQLKYQGNILKIYEDVVLANGHKAHWDFIHHDGAAAVLPVADDGRILMVRQYRNALDRFTLEIPAGKLDDPAEPKIQCAFRELEEETGFRAEHLEYLMSLNTTVAFCDEAIDIFVAHHLIPSRQHLDEDEVINVEPWDLKDLEEMIYKGEITDGKTIAAIMAYARKYRSVDKRDQELDICS</sequence>
<dbReference type="PROSITE" id="PS51462">
    <property type="entry name" value="NUDIX"/>
    <property type="match status" value="1"/>
</dbReference>
<comment type="caution">
    <text evidence="4">The sequence shown here is derived from an EMBL/GenBank/DDBJ whole genome shotgun (WGS) entry which is preliminary data.</text>
</comment>
<evidence type="ECO:0000256" key="2">
    <source>
        <dbReference type="ARBA" id="ARBA00022801"/>
    </source>
</evidence>
<dbReference type="Gene3D" id="3.90.79.10">
    <property type="entry name" value="Nucleoside Triphosphate Pyrophosphohydrolase"/>
    <property type="match status" value="1"/>
</dbReference>
<reference evidence="4" key="2">
    <citation type="submission" date="2021-04" db="EMBL/GenBank/DDBJ databases">
        <authorList>
            <person name="Gilroy R."/>
        </authorList>
    </citation>
    <scope>NUCLEOTIDE SEQUENCE</scope>
    <source>
        <strain evidence="4">CHK188-4685</strain>
    </source>
</reference>
<dbReference type="InterPro" id="IPR015797">
    <property type="entry name" value="NUDIX_hydrolase-like_dom_sf"/>
</dbReference>
<dbReference type="GO" id="GO:0016787">
    <property type="term" value="F:hydrolase activity"/>
    <property type="evidence" value="ECO:0007669"/>
    <property type="project" value="UniProtKB-KW"/>
</dbReference>
<dbReference type="SUPFAM" id="SSF55811">
    <property type="entry name" value="Nudix"/>
    <property type="match status" value="1"/>
</dbReference>
<dbReference type="EMBL" id="DWYS01000033">
    <property type="protein sequence ID" value="HJB06703.1"/>
    <property type="molecule type" value="Genomic_DNA"/>
</dbReference>
<dbReference type="CDD" id="cd03424">
    <property type="entry name" value="NUDIX_ADPRase_Nudt5_UGPPase_Nudt14"/>
    <property type="match status" value="1"/>
</dbReference>
<keyword evidence="2 4" id="KW-0378">Hydrolase</keyword>
<gene>
    <name evidence="4" type="ORF">H9716_02425</name>
</gene>
<dbReference type="InterPro" id="IPR000086">
    <property type="entry name" value="NUDIX_hydrolase_dom"/>
</dbReference>
<evidence type="ECO:0000259" key="3">
    <source>
        <dbReference type="PROSITE" id="PS51462"/>
    </source>
</evidence>
<dbReference type="GO" id="GO:0006753">
    <property type="term" value="P:nucleoside phosphate metabolic process"/>
    <property type="evidence" value="ECO:0007669"/>
    <property type="project" value="TreeGrafter"/>
</dbReference>
<comment type="cofactor">
    <cofactor evidence="1">
        <name>Mg(2+)</name>
        <dbReference type="ChEBI" id="CHEBI:18420"/>
    </cofactor>
</comment>
<reference evidence="4" key="1">
    <citation type="journal article" date="2021" name="PeerJ">
        <title>Extensive microbial diversity within the chicken gut microbiome revealed by metagenomics and culture.</title>
        <authorList>
            <person name="Gilroy R."/>
            <person name="Ravi A."/>
            <person name="Getino M."/>
            <person name="Pursley I."/>
            <person name="Horton D.L."/>
            <person name="Alikhan N.F."/>
            <person name="Baker D."/>
            <person name="Gharbi K."/>
            <person name="Hall N."/>
            <person name="Watson M."/>
            <person name="Adriaenssens E.M."/>
            <person name="Foster-Nyarko E."/>
            <person name="Jarju S."/>
            <person name="Secka A."/>
            <person name="Antonio M."/>
            <person name="Oren A."/>
            <person name="Chaudhuri R.R."/>
            <person name="La Ragione R."/>
            <person name="Hildebrand F."/>
            <person name="Pallen M.J."/>
        </authorList>
    </citation>
    <scope>NUCLEOTIDE SEQUENCE</scope>
    <source>
        <strain evidence="4">CHK188-4685</strain>
    </source>
</reference>
<protein>
    <submittedName>
        <fullName evidence="4">NUDIX hydrolase</fullName>
    </submittedName>
</protein>